<dbReference type="EMBL" id="BARU01040924">
    <property type="protein sequence ID" value="GAH82927.1"/>
    <property type="molecule type" value="Genomic_DNA"/>
</dbReference>
<gene>
    <name evidence="1" type="ORF">S03H2_63202</name>
</gene>
<sequence length="69" mass="8186">MDYLDVMINICPHCPYNKRYRIGIKCTKFKDYPYYLDECPNLKNVVIPLKLVDLDKPIEKKTVSFEVSL</sequence>
<proteinExistence type="predicted"/>
<organism evidence="1">
    <name type="scientific">marine sediment metagenome</name>
    <dbReference type="NCBI Taxonomy" id="412755"/>
    <lineage>
        <taxon>unclassified sequences</taxon>
        <taxon>metagenomes</taxon>
        <taxon>ecological metagenomes</taxon>
    </lineage>
</organism>
<reference evidence="1" key="1">
    <citation type="journal article" date="2014" name="Front. Microbiol.">
        <title>High frequency of phylogenetically diverse reductive dehalogenase-homologous genes in deep subseafloor sedimentary metagenomes.</title>
        <authorList>
            <person name="Kawai M."/>
            <person name="Futagami T."/>
            <person name="Toyoda A."/>
            <person name="Takaki Y."/>
            <person name="Nishi S."/>
            <person name="Hori S."/>
            <person name="Arai W."/>
            <person name="Tsubouchi T."/>
            <person name="Morono Y."/>
            <person name="Uchiyama I."/>
            <person name="Ito T."/>
            <person name="Fujiyama A."/>
            <person name="Inagaki F."/>
            <person name="Takami H."/>
        </authorList>
    </citation>
    <scope>NUCLEOTIDE SEQUENCE</scope>
    <source>
        <strain evidence="1">Expedition CK06-06</strain>
    </source>
</reference>
<comment type="caution">
    <text evidence="1">The sequence shown here is derived from an EMBL/GenBank/DDBJ whole genome shotgun (WGS) entry which is preliminary data.</text>
</comment>
<protein>
    <submittedName>
        <fullName evidence="1">Uncharacterized protein</fullName>
    </submittedName>
</protein>
<accession>X1IMI6</accession>
<name>X1IMI6_9ZZZZ</name>
<dbReference type="AlphaFoldDB" id="X1IMI6"/>
<evidence type="ECO:0000313" key="1">
    <source>
        <dbReference type="EMBL" id="GAH82927.1"/>
    </source>
</evidence>